<dbReference type="Proteomes" id="UP000011014">
    <property type="component" value="Unassembled WGS sequence"/>
</dbReference>
<proteinExistence type="predicted"/>
<organism evidence="1">
    <name type="scientific">Oikopleura dioica</name>
    <name type="common">Tunicate</name>
    <dbReference type="NCBI Taxonomy" id="34765"/>
    <lineage>
        <taxon>Eukaryota</taxon>
        <taxon>Metazoa</taxon>
        <taxon>Chordata</taxon>
        <taxon>Tunicata</taxon>
        <taxon>Appendicularia</taxon>
        <taxon>Copelata</taxon>
        <taxon>Oikopleuridae</taxon>
        <taxon>Oikopleura</taxon>
    </lineage>
</organism>
<reference evidence="1" key="1">
    <citation type="journal article" date="2010" name="Science">
        <title>Plasticity of animal genome architecture unmasked by rapid evolution of a pelagic tunicate.</title>
        <authorList>
            <person name="Denoeud F."/>
            <person name="Henriet S."/>
            <person name="Mungpakdee S."/>
            <person name="Aury J.M."/>
            <person name="Da Silva C."/>
            <person name="Brinkmann H."/>
            <person name="Mikhaleva J."/>
            <person name="Olsen L.C."/>
            <person name="Jubin C."/>
            <person name="Canestro C."/>
            <person name="Bouquet J.M."/>
            <person name="Danks G."/>
            <person name="Poulain J."/>
            <person name="Campsteijn C."/>
            <person name="Adamski M."/>
            <person name="Cross I."/>
            <person name="Yadetie F."/>
            <person name="Muffato M."/>
            <person name="Louis A."/>
            <person name="Butcher S."/>
            <person name="Tsagkogeorga G."/>
            <person name="Konrad A."/>
            <person name="Singh S."/>
            <person name="Jensen M.F."/>
            <person name="Cong E.H."/>
            <person name="Eikeseth-Otteraa H."/>
            <person name="Noel B."/>
            <person name="Anthouard V."/>
            <person name="Porcel B.M."/>
            <person name="Kachouri-Lafond R."/>
            <person name="Nishino A."/>
            <person name="Ugolini M."/>
            <person name="Chourrout P."/>
            <person name="Nishida H."/>
            <person name="Aasland R."/>
            <person name="Huzurbazar S."/>
            <person name="Westhof E."/>
            <person name="Delsuc F."/>
            <person name="Lehrach H."/>
            <person name="Reinhardt R."/>
            <person name="Weissenbach J."/>
            <person name="Roy S.W."/>
            <person name="Artiguenave F."/>
            <person name="Postlethwait J.H."/>
            <person name="Manak J.R."/>
            <person name="Thompson E.M."/>
            <person name="Jaillon O."/>
            <person name="Du Pasquier L."/>
            <person name="Boudinot P."/>
            <person name="Liberles D.A."/>
            <person name="Volff J.N."/>
            <person name="Philippe H."/>
            <person name="Lenhard B."/>
            <person name="Roest Crollius H."/>
            <person name="Wincker P."/>
            <person name="Chourrout D."/>
        </authorList>
    </citation>
    <scope>NUCLEOTIDE SEQUENCE [LARGE SCALE GENOMIC DNA]</scope>
</reference>
<name>E4Z7A6_OIKDI</name>
<feature type="non-terminal residue" evidence="1">
    <location>
        <position position="1"/>
    </location>
</feature>
<accession>E4Z7A6</accession>
<sequence>EIVGILFFVSKKNPITKIEARKKKIEI</sequence>
<dbReference type="AlphaFoldDB" id="E4Z7A6"/>
<protein>
    <submittedName>
        <fullName evidence="1">Uncharacterized protein</fullName>
    </submittedName>
</protein>
<dbReference type="EMBL" id="FN658416">
    <property type="protein sequence ID" value="CBY43584.1"/>
    <property type="molecule type" value="Genomic_DNA"/>
</dbReference>
<evidence type="ECO:0000313" key="1">
    <source>
        <dbReference type="EMBL" id="CBY43584.1"/>
    </source>
</evidence>
<gene>
    <name evidence="1" type="ORF">GSOID_T00028195001</name>
</gene>